<reference evidence="2 3" key="1">
    <citation type="journal article" date="2016" name="Nat. Commun.">
        <title>Thousands of microbial genomes shed light on interconnected biogeochemical processes in an aquifer system.</title>
        <authorList>
            <person name="Anantharaman K."/>
            <person name="Brown C.T."/>
            <person name="Hug L.A."/>
            <person name="Sharon I."/>
            <person name="Castelle C.J."/>
            <person name="Probst A.J."/>
            <person name="Thomas B.C."/>
            <person name="Singh A."/>
            <person name="Wilkins M.J."/>
            <person name="Karaoz U."/>
            <person name="Brodie E.L."/>
            <person name="Williams K.H."/>
            <person name="Hubbard S.S."/>
            <person name="Banfield J.F."/>
        </authorList>
    </citation>
    <scope>NUCLEOTIDE SEQUENCE [LARGE SCALE GENOMIC DNA]</scope>
</reference>
<evidence type="ECO:0008006" key="4">
    <source>
        <dbReference type="Google" id="ProtNLM"/>
    </source>
</evidence>
<dbReference type="EMBL" id="MHWT01000017">
    <property type="protein sequence ID" value="OHB12345.1"/>
    <property type="molecule type" value="Genomic_DNA"/>
</dbReference>
<protein>
    <recommendedName>
        <fullName evidence="4">POTRA domain-containing protein</fullName>
    </recommendedName>
</protein>
<keyword evidence="1" id="KW-0812">Transmembrane</keyword>
<dbReference type="AlphaFoldDB" id="A0A1G2USG3"/>
<keyword evidence="1" id="KW-1133">Transmembrane helix</keyword>
<keyword evidence="1" id="KW-0472">Membrane</keyword>
<feature type="transmembrane region" description="Helical" evidence="1">
    <location>
        <begin position="21"/>
        <end position="41"/>
    </location>
</feature>
<evidence type="ECO:0000313" key="3">
    <source>
        <dbReference type="Proteomes" id="UP000176558"/>
    </source>
</evidence>
<evidence type="ECO:0000313" key="2">
    <source>
        <dbReference type="EMBL" id="OHB12345.1"/>
    </source>
</evidence>
<evidence type="ECO:0000256" key="1">
    <source>
        <dbReference type="SAM" id="Phobius"/>
    </source>
</evidence>
<comment type="caution">
    <text evidence="2">The sequence shown here is derived from an EMBL/GenBank/DDBJ whole genome shotgun (WGS) entry which is preliminary data.</text>
</comment>
<gene>
    <name evidence="2" type="ORF">A3G99_00095</name>
</gene>
<organism evidence="2 3">
    <name type="scientific">Candidatus Zambryskibacteria bacterium RIFCSPLOWO2_12_FULL_39_23</name>
    <dbReference type="NCBI Taxonomy" id="1802776"/>
    <lineage>
        <taxon>Bacteria</taxon>
        <taxon>Candidatus Zambryskiibacteriota</taxon>
    </lineage>
</organism>
<dbReference type="Proteomes" id="UP000176558">
    <property type="component" value="Unassembled WGS sequence"/>
</dbReference>
<accession>A0A1G2USG3</accession>
<name>A0A1G2USG3_9BACT</name>
<sequence length="296" mass="34008">MVSNLLSQREEYLKKKRRKKLFKYVIIFALIILIIGIFSYVTHRPEIRISKVELSGGALVKKDEVETETLSFLEGSYFWLVPKNNSFLYPQKKLENYLKDSFKRINTIEVSLKDLDVLQINITEKKAVAIWCDTLPESQSLPPPEALMENGSYKSEGFCYFMDQNGNIFAEAPYFSGDAYFKYYGLVQVSSDIGTPIGTFYISSTTKFAEITDFIEKTKKLSLDPQYLIAKSQEEFLLIIGGGGEIYFDTQKPLSVVSENLETLLENPPLSKYKGKVLPVEYIDLRFGNKLFYKLR</sequence>
<proteinExistence type="predicted"/>